<evidence type="ECO:0000313" key="8">
    <source>
        <dbReference type="Proteomes" id="UP000566819"/>
    </source>
</evidence>
<dbReference type="Pfam" id="PF02911">
    <property type="entry name" value="Formyl_trans_C"/>
    <property type="match status" value="1"/>
</dbReference>
<dbReference type="PANTHER" id="PTHR11138">
    <property type="entry name" value="METHIONYL-TRNA FORMYLTRANSFERASE"/>
    <property type="match status" value="1"/>
</dbReference>
<evidence type="ECO:0000256" key="2">
    <source>
        <dbReference type="ARBA" id="ARBA00012261"/>
    </source>
</evidence>
<dbReference type="EMBL" id="JAAMPI010000481">
    <property type="protein sequence ID" value="KAF4631066.1"/>
    <property type="molecule type" value="Genomic_DNA"/>
</dbReference>
<dbReference type="GO" id="GO:0004479">
    <property type="term" value="F:methionyl-tRNA formyltransferase activity"/>
    <property type="evidence" value="ECO:0007669"/>
    <property type="project" value="UniProtKB-EC"/>
</dbReference>
<feature type="domain" description="Formyl transferase C-terminal" evidence="6">
    <location>
        <begin position="251"/>
        <end position="374"/>
    </location>
</feature>
<name>A0A8H4RKT0_9HELO</name>
<dbReference type="Proteomes" id="UP000566819">
    <property type="component" value="Unassembled WGS sequence"/>
</dbReference>
<protein>
    <recommendedName>
        <fullName evidence="2">methionyl-tRNA formyltransferase</fullName>
        <ecNumber evidence="2">2.1.2.9</ecNumber>
    </recommendedName>
</protein>
<dbReference type="InterPro" id="IPR041711">
    <property type="entry name" value="Met-tRNA-FMT_N"/>
</dbReference>
<dbReference type="EC" id="2.1.2.9" evidence="2"/>
<evidence type="ECO:0000256" key="4">
    <source>
        <dbReference type="ARBA" id="ARBA00022917"/>
    </source>
</evidence>
<dbReference type="OrthoDB" id="10268103at2759"/>
<evidence type="ECO:0000256" key="1">
    <source>
        <dbReference type="ARBA" id="ARBA00010699"/>
    </source>
</evidence>
<reference evidence="7 8" key="1">
    <citation type="submission" date="2020-03" db="EMBL/GenBank/DDBJ databases">
        <title>Draft Genome Sequence of Cudoniella acicularis.</title>
        <authorList>
            <person name="Buettner E."/>
            <person name="Kellner H."/>
        </authorList>
    </citation>
    <scope>NUCLEOTIDE SEQUENCE [LARGE SCALE GENOMIC DNA]</scope>
    <source>
        <strain evidence="7 8">DSM 108380</strain>
    </source>
</reference>
<evidence type="ECO:0000313" key="7">
    <source>
        <dbReference type="EMBL" id="KAF4631066.1"/>
    </source>
</evidence>
<organism evidence="7 8">
    <name type="scientific">Cudoniella acicularis</name>
    <dbReference type="NCBI Taxonomy" id="354080"/>
    <lineage>
        <taxon>Eukaryota</taxon>
        <taxon>Fungi</taxon>
        <taxon>Dikarya</taxon>
        <taxon>Ascomycota</taxon>
        <taxon>Pezizomycotina</taxon>
        <taxon>Leotiomycetes</taxon>
        <taxon>Helotiales</taxon>
        <taxon>Tricladiaceae</taxon>
        <taxon>Cudoniella</taxon>
    </lineage>
</organism>
<keyword evidence="3" id="KW-0808">Transferase</keyword>
<dbReference type="InterPro" id="IPR036477">
    <property type="entry name" value="Formyl_transf_N_sf"/>
</dbReference>
<evidence type="ECO:0000259" key="6">
    <source>
        <dbReference type="Pfam" id="PF02911"/>
    </source>
</evidence>
<keyword evidence="8" id="KW-1185">Reference proteome</keyword>
<feature type="domain" description="Formyl transferase N-terminal" evidence="5">
    <location>
        <begin position="36"/>
        <end position="198"/>
    </location>
</feature>
<dbReference type="InterPro" id="IPR002376">
    <property type="entry name" value="Formyl_transf_N"/>
</dbReference>
<evidence type="ECO:0000256" key="3">
    <source>
        <dbReference type="ARBA" id="ARBA00022679"/>
    </source>
</evidence>
<evidence type="ECO:0000259" key="5">
    <source>
        <dbReference type="Pfam" id="PF00551"/>
    </source>
</evidence>
<dbReference type="SUPFAM" id="SSF53328">
    <property type="entry name" value="Formyltransferase"/>
    <property type="match status" value="1"/>
</dbReference>
<proteinExistence type="inferred from homology"/>
<dbReference type="GO" id="GO:0005739">
    <property type="term" value="C:mitochondrion"/>
    <property type="evidence" value="ECO:0007669"/>
    <property type="project" value="TreeGrafter"/>
</dbReference>
<dbReference type="AlphaFoldDB" id="A0A8H4RKT0"/>
<dbReference type="PANTHER" id="PTHR11138:SF5">
    <property type="entry name" value="METHIONYL-TRNA FORMYLTRANSFERASE, MITOCHONDRIAL"/>
    <property type="match status" value="1"/>
</dbReference>
<dbReference type="Pfam" id="PF00551">
    <property type="entry name" value="Formyl_trans_N"/>
    <property type="match status" value="1"/>
</dbReference>
<dbReference type="CDD" id="cd08646">
    <property type="entry name" value="FMT_core_Met-tRNA-FMT_N"/>
    <property type="match status" value="1"/>
</dbReference>
<dbReference type="Gene3D" id="3.40.50.12230">
    <property type="match status" value="1"/>
</dbReference>
<comment type="caution">
    <text evidence="7">The sequence shown here is derived from an EMBL/GenBank/DDBJ whole genome shotgun (WGS) entry which is preliminary data.</text>
</comment>
<accession>A0A8H4RKT0</accession>
<gene>
    <name evidence="7" type="ORF">G7Y89_g7074</name>
</gene>
<sequence>MRPWALINYAVKRSVSRYFLLNERRLHSTKVSKPLRVLFCGSDEFSCESLRALDTERKRNPALIASIDVLCRPGKKSGRSMTKIREVPIKAVAQELGLSIYERDTFRGWDLPKPHNESINLIIAVSFGLFVPPRILKSAEHGGLNVHPSLLPNFRGPAPLQHTIMAGEKSTGVTLQTLDETSFDHGVILSQTPLPGLPIPSPETFTYNDLLEFIKPKAAEMLVQGLRDRLFVPPLIDVGHYESKALKHAPKITPQDRQIQWSHMDAETIYRCHRALQRLWSNVWVDENTEKRIIFEDLEPVLSVEDKAKAKINDNKDDADSQCIAYSDDQGVKRPLTFITDGNAVIITLNDQALRVRSITLEGQKPKAASKLLAAAEDVADITVAGSEAVIDDIEEMLTEFEDIDDLGEVKEEEGGGYGGYGGGEGDRRRLRGDCELRTVSRFSGTRAINEDEAEDVALRQRLPLSQTDSKQVVLSCALKVVGYAMISFYYLPREINPTYQPEVISSGHSLQC</sequence>
<keyword evidence="4" id="KW-0648">Protein biosynthesis</keyword>
<dbReference type="InterPro" id="IPR005793">
    <property type="entry name" value="Formyl_trans_C"/>
</dbReference>
<comment type="similarity">
    <text evidence="1">Belongs to the Fmt family.</text>
</comment>